<organism evidence="3 4">
    <name type="scientific">Monoraphidium neglectum</name>
    <dbReference type="NCBI Taxonomy" id="145388"/>
    <lineage>
        <taxon>Eukaryota</taxon>
        <taxon>Viridiplantae</taxon>
        <taxon>Chlorophyta</taxon>
        <taxon>core chlorophytes</taxon>
        <taxon>Chlorophyceae</taxon>
        <taxon>CS clade</taxon>
        <taxon>Sphaeropleales</taxon>
        <taxon>Selenastraceae</taxon>
        <taxon>Monoraphidium</taxon>
    </lineage>
</organism>
<dbReference type="OrthoDB" id="5969272at2759"/>
<feature type="domain" description="Fibronectin type-III" evidence="2">
    <location>
        <begin position="153"/>
        <end position="245"/>
    </location>
</feature>
<reference evidence="3 4" key="1">
    <citation type="journal article" date="2013" name="BMC Genomics">
        <title>Reconstruction of the lipid metabolism for the microalga Monoraphidium neglectum from its genome sequence reveals characteristics suitable for biofuel production.</title>
        <authorList>
            <person name="Bogen C."/>
            <person name="Al-Dilaimi A."/>
            <person name="Albersmeier A."/>
            <person name="Wichmann J."/>
            <person name="Grundmann M."/>
            <person name="Rupp O."/>
            <person name="Lauersen K.J."/>
            <person name="Blifernez-Klassen O."/>
            <person name="Kalinowski J."/>
            <person name="Goesmann A."/>
            <person name="Mussgnug J.H."/>
            <person name="Kruse O."/>
        </authorList>
    </citation>
    <scope>NUCLEOTIDE SEQUENCE [LARGE SCALE GENOMIC DNA]</scope>
    <source>
        <strain evidence="3 4">SAG 48.87</strain>
    </source>
</reference>
<sequence length="257" mass="27381">MAIVYHNSYPCMHDGTPRSTCIDYYERSVVEAGASEAVHATSEPLTPSERDSQFLKGAARALPEPGHQRRRRRRPGASVFVGLEDGRRRVVGNARRALCPAAAGGGDEEEGWEDLKPATNYRVTVRAINAKYGPGPATTQPVRTRGNHDDSHPPGAVLDFDVSQSGTSLVVAWSPPQSGGWASSYEVLVADSNGRRLFDNTVEESKVVVTSGVRAATRYEILVAAVNHAGRGPMSRVYFTTAAAAAAAAPAPAVAQE</sequence>
<dbReference type="SUPFAM" id="SSF49265">
    <property type="entry name" value="Fibronectin type III"/>
    <property type="match status" value="1"/>
</dbReference>
<dbReference type="Pfam" id="PF00041">
    <property type="entry name" value="fn3"/>
    <property type="match status" value="1"/>
</dbReference>
<dbReference type="PROSITE" id="PS50853">
    <property type="entry name" value="FN3"/>
    <property type="match status" value="1"/>
</dbReference>
<proteinExistence type="predicted"/>
<evidence type="ECO:0000313" key="4">
    <source>
        <dbReference type="Proteomes" id="UP000054498"/>
    </source>
</evidence>
<dbReference type="Proteomes" id="UP000054498">
    <property type="component" value="Unassembled WGS sequence"/>
</dbReference>
<evidence type="ECO:0000259" key="2">
    <source>
        <dbReference type="PROSITE" id="PS50853"/>
    </source>
</evidence>
<dbReference type="Gene3D" id="2.60.40.10">
    <property type="entry name" value="Immunoglobulins"/>
    <property type="match status" value="1"/>
</dbReference>
<evidence type="ECO:0000256" key="1">
    <source>
        <dbReference type="SAM" id="MobiDB-lite"/>
    </source>
</evidence>
<dbReference type="GeneID" id="25735413"/>
<dbReference type="GO" id="GO:0016020">
    <property type="term" value="C:membrane"/>
    <property type="evidence" value="ECO:0007669"/>
    <property type="project" value="UniProtKB-SubCell"/>
</dbReference>
<feature type="region of interest" description="Disordered" evidence="1">
    <location>
        <begin position="132"/>
        <end position="153"/>
    </location>
</feature>
<name>A0A0D2K4N3_9CHLO</name>
<gene>
    <name evidence="3" type="ORF">MNEG_2535</name>
</gene>
<dbReference type="RefSeq" id="XP_013904442.1">
    <property type="nucleotide sequence ID" value="XM_014048988.1"/>
</dbReference>
<dbReference type="CDD" id="cd00063">
    <property type="entry name" value="FN3"/>
    <property type="match status" value="1"/>
</dbReference>
<dbReference type="PANTHER" id="PTHR46957:SF3">
    <property type="entry name" value="CYTOKINE RECEPTOR"/>
    <property type="match status" value="1"/>
</dbReference>
<dbReference type="InterPro" id="IPR050713">
    <property type="entry name" value="RTP_Phos/Ushers"/>
</dbReference>
<protein>
    <recommendedName>
        <fullName evidence="2">Fibronectin type-III domain-containing protein</fullName>
    </recommendedName>
</protein>
<dbReference type="SMART" id="SM00060">
    <property type="entry name" value="FN3"/>
    <property type="match status" value="1"/>
</dbReference>
<accession>A0A0D2K4N3</accession>
<evidence type="ECO:0000313" key="3">
    <source>
        <dbReference type="EMBL" id="KIZ05423.1"/>
    </source>
</evidence>
<keyword evidence="4" id="KW-1185">Reference proteome</keyword>
<dbReference type="InterPro" id="IPR003961">
    <property type="entry name" value="FN3_dom"/>
</dbReference>
<dbReference type="InterPro" id="IPR013783">
    <property type="entry name" value="Ig-like_fold"/>
</dbReference>
<dbReference type="EMBL" id="KK100508">
    <property type="protein sequence ID" value="KIZ05423.1"/>
    <property type="molecule type" value="Genomic_DNA"/>
</dbReference>
<dbReference type="InterPro" id="IPR036116">
    <property type="entry name" value="FN3_sf"/>
</dbReference>
<dbReference type="KEGG" id="mng:MNEG_2535"/>
<dbReference type="AlphaFoldDB" id="A0A0D2K4N3"/>
<dbReference type="PANTHER" id="PTHR46957">
    <property type="entry name" value="CYTOKINE RECEPTOR"/>
    <property type="match status" value="1"/>
</dbReference>